<name>A0A210PNB9_MIZYE</name>
<dbReference type="Proteomes" id="UP000242188">
    <property type="component" value="Unassembled WGS sequence"/>
</dbReference>
<comment type="caution">
    <text evidence="2">The sequence shown here is derived from an EMBL/GenBank/DDBJ whole genome shotgun (WGS) entry which is preliminary data.</text>
</comment>
<evidence type="ECO:0000313" key="3">
    <source>
        <dbReference type="Proteomes" id="UP000242188"/>
    </source>
</evidence>
<dbReference type="AlphaFoldDB" id="A0A210PNB9"/>
<evidence type="ECO:0000313" key="2">
    <source>
        <dbReference type="EMBL" id="OWF37967.1"/>
    </source>
</evidence>
<gene>
    <name evidence="2" type="ORF">KP79_PYT14289</name>
</gene>
<dbReference type="SMART" id="SM01265">
    <property type="entry name" value="Mab-21"/>
    <property type="match status" value="1"/>
</dbReference>
<dbReference type="OrthoDB" id="6141187at2759"/>
<dbReference type="Pfam" id="PF20266">
    <property type="entry name" value="Mab-21_C"/>
    <property type="match status" value="1"/>
</dbReference>
<keyword evidence="3" id="KW-1185">Reference proteome</keyword>
<dbReference type="InterPro" id="IPR046906">
    <property type="entry name" value="Mab-21_HhH/H2TH-like"/>
</dbReference>
<dbReference type="EMBL" id="NEDP02005575">
    <property type="protein sequence ID" value="OWF37967.1"/>
    <property type="molecule type" value="Genomic_DNA"/>
</dbReference>
<dbReference type="InterPro" id="IPR024810">
    <property type="entry name" value="MAB21L/cGLR"/>
</dbReference>
<dbReference type="InterPro" id="IPR011990">
    <property type="entry name" value="TPR-like_helical_dom_sf"/>
</dbReference>
<organism evidence="2 3">
    <name type="scientific">Mizuhopecten yessoensis</name>
    <name type="common">Japanese scallop</name>
    <name type="synonym">Patinopecten yessoensis</name>
    <dbReference type="NCBI Taxonomy" id="6573"/>
    <lineage>
        <taxon>Eukaryota</taxon>
        <taxon>Metazoa</taxon>
        <taxon>Spiralia</taxon>
        <taxon>Lophotrochozoa</taxon>
        <taxon>Mollusca</taxon>
        <taxon>Bivalvia</taxon>
        <taxon>Autobranchia</taxon>
        <taxon>Pteriomorphia</taxon>
        <taxon>Pectinida</taxon>
        <taxon>Pectinoidea</taxon>
        <taxon>Pectinidae</taxon>
        <taxon>Mizuhopecten</taxon>
    </lineage>
</organism>
<feature type="domain" description="Mab-21-like HhH/H2TH-like" evidence="1">
    <location>
        <begin position="263"/>
        <end position="338"/>
    </location>
</feature>
<dbReference type="SUPFAM" id="SSF81901">
    <property type="entry name" value="HCP-like"/>
    <property type="match status" value="1"/>
</dbReference>
<accession>A0A210PNB9</accession>
<reference evidence="2 3" key="1">
    <citation type="journal article" date="2017" name="Nat. Ecol. Evol.">
        <title>Scallop genome provides insights into evolution of bilaterian karyotype and development.</title>
        <authorList>
            <person name="Wang S."/>
            <person name="Zhang J."/>
            <person name="Jiao W."/>
            <person name="Li J."/>
            <person name="Xun X."/>
            <person name="Sun Y."/>
            <person name="Guo X."/>
            <person name="Huan P."/>
            <person name="Dong B."/>
            <person name="Zhang L."/>
            <person name="Hu X."/>
            <person name="Sun X."/>
            <person name="Wang J."/>
            <person name="Zhao C."/>
            <person name="Wang Y."/>
            <person name="Wang D."/>
            <person name="Huang X."/>
            <person name="Wang R."/>
            <person name="Lv J."/>
            <person name="Li Y."/>
            <person name="Zhang Z."/>
            <person name="Liu B."/>
            <person name="Lu W."/>
            <person name="Hui Y."/>
            <person name="Liang J."/>
            <person name="Zhou Z."/>
            <person name="Hou R."/>
            <person name="Li X."/>
            <person name="Liu Y."/>
            <person name="Li H."/>
            <person name="Ning X."/>
            <person name="Lin Y."/>
            <person name="Zhao L."/>
            <person name="Xing Q."/>
            <person name="Dou J."/>
            <person name="Li Y."/>
            <person name="Mao J."/>
            <person name="Guo H."/>
            <person name="Dou H."/>
            <person name="Li T."/>
            <person name="Mu C."/>
            <person name="Jiang W."/>
            <person name="Fu Q."/>
            <person name="Fu X."/>
            <person name="Miao Y."/>
            <person name="Liu J."/>
            <person name="Yu Q."/>
            <person name="Li R."/>
            <person name="Liao H."/>
            <person name="Li X."/>
            <person name="Kong Y."/>
            <person name="Jiang Z."/>
            <person name="Chourrout D."/>
            <person name="Li R."/>
            <person name="Bao Z."/>
        </authorList>
    </citation>
    <scope>NUCLEOTIDE SEQUENCE [LARGE SCALE GENOMIC DNA]</scope>
    <source>
        <strain evidence="2 3">PY_sf001</strain>
    </source>
</reference>
<dbReference type="Gene3D" id="1.10.1410.40">
    <property type="match status" value="1"/>
</dbReference>
<dbReference type="Gene3D" id="1.25.40.10">
    <property type="entry name" value="Tetratricopeptide repeat domain"/>
    <property type="match status" value="1"/>
</dbReference>
<dbReference type="PANTHER" id="PTHR10656:SF69">
    <property type="entry name" value="MAB-21-LIKE HHH_H2TH-LIKE DOMAIN-CONTAINING PROTEIN"/>
    <property type="match status" value="1"/>
</dbReference>
<dbReference type="PANTHER" id="PTHR10656">
    <property type="entry name" value="CELL FATE DETERMINING PROTEIN MAB21-RELATED"/>
    <property type="match status" value="1"/>
</dbReference>
<evidence type="ECO:0000259" key="1">
    <source>
        <dbReference type="Pfam" id="PF20266"/>
    </source>
</evidence>
<protein>
    <recommendedName>
        <fullName evidence="1">Mab-21-like HhH/H2TH-like domain-containing protein</fullName>
    </recommendedName>
</protein>
<sequence length="681" mass="78716">MHDDQIERDVNDGSNLLLPLAISLNLGKHYGSRRELDLRYKFREARESQRKMVAGDEIHECGPRGEGFRTTHSKASYFKTCDKLVVLCTMYDSQRSPNSFSLSEVPGKATHYTLKLITYGLSRNQPIYDLCIQKDGNWYLSHQRLKNANSEELALSARDTIAGPNFGADDGPLVPCLPCSTWPPASFSMVQRPRRSGWPAQEVMDRMVRKGCFVVPSDDDNDEETVFMLSFAVPERELVKSFNQTQMNVYGYWLSIIDQKVPASLKTVFNETVVKHCLFWLLQEYPLDTWMEVNVTRCMELLLGKFLDVTRNRSCPNFFVKRYDLFMAMTPVLLANLLNFLNDIEQAGRSYFLQLVPFCQRAEDFRNLQQSFAMMCVTDVEEERRLDFAFFQEVLHTYYEMRRLFQHATETSKPFDLDMFNTIIVNLLERSSPLLDDNIKAVLKAYLSLQMACHLCRDIPNVGNSRQTEIARIEDLLKEGLNADMSSAKLKMATLYLHLEKPERSVEILQDLDATGSHVINLTRRCKSSIWIEINANDRDYEQTVCNKGFSRAEKVTRFMALPFDITKDEQVVVPEVIQYELAEVSGSKDGRITSNFTLYYHLLLIISKHKLGEDVHQTIQEFKKLVEESSDEGVLYMYYNWLGYCLKLVKRISEAKHYFEESLKIKHSENAAMKQLDALK</sequence>
<proteinExistence type="predicted"/>